<dbReference type="PANTHER" id="PTHR42713">
    <property type="entry name" value="HISTIDINE KINASE-RELATED"/>
    <property type="match status" value="1"/>
</dbReference>
<dbReference type="Gene3D" id="3.40.50.2300">
    <property type="match status" value="1"/>
</dbReference>
<dbReference type="InterPro" id="IPR011006">
    <property type="entry name" value="CheY-like_superfamily"/>
</dbReference>
<keyword evidence="7" id="KW-0804">Transcription</keyword>
<dbReference type="Gene3D" id="1.10.10.60">
    <property type="entry name" value="Homeodomain-like"/>
    <property type="match status" value="2"/>
</dbReference>
<evidence type="ECO:0000259" key="10">
    <source>
        <dbReference type="PROSITE" id="PS50110"/>
    </source>
</evidence>
<reference evidence="11 12" key="1">
    <citation type="submission" date="2019-03" db="EMBL/GenBank/DDBJ databases">
        <title>Genomic Encyclopedia of Type Strains, Phase IV (KMG-IV): sequencing the most valuable type-strain genomes for metagenomic binning, comparative biology and taxonomic classification.</title>
        <authorList>
            <person name="Goeker M."/>
        </authorList>
    </citation>
    <scope>NUCLEOTIDE SEQUENCE [LARGE SCALE GENOMIC DNA]</scope>
    <source>
        <strain evidence="11 12">DSM 100055</strain>
    </source>
</reference>
<evidence type="ECO:0000313" key="12">
    <source>
        <dbReference type="Proteomes" id="UP000294678"/>
    </source>
</evidence>
<gene>
    <name evidence="11" type="ORF">EV215_1000</name>
</gene>
<proteinExistence type="predicted"/>
<dbReference type="PRINTS" id="PR00032">
    <property type="entry name" value="HTHARAC"/>
</dbReference>
<name>A0AA46DYW6_9FUSO</name>
<keyword evidence="12" id="KW-1185">Reference proteome</keyword>
<feature type="modified residue" description="4-aspartylphosphate" evidence="8">
    <location>
        <position position="54"/>
    </location>
</feature>
<dbReference type="SMART" id="SM00342">
    <property type="entry name" value="HTH_ARAC"/>
    <property type="match status" value="1"/>
</dbReference>
<dbReference type="InterPro" id="IPR018060">
    <property type="entry name" value="HTH_AraC"/>
</dbReference>
<evidence type="ECO:0000256" key="3">
    <source>
        <dbReference type="ARBA" id="ARBA00022553"/>
    </source>
</evidence>
<evidence type="ECO:0000256" key="5">
    <source>
        <dbReference type="ARBA" id="ARBA00023015"/>
    </source>
</evidence>
<dbReference type="EMBL" id="SOBG01000004">
    <property type="protein sequence ID" value="TDT70455.1"/>
    <property type="molecule type" value="Genomic_DNA"/>
</dbReference>
<dbReference type="GO" id="GO:0000160">
    <property type="term" value="P:phosphorelay signal transduction system"/>
    <property type="evidence" value="ECO:0007669"/>
    <property type="project" value="UniProtKB-KW"/>
</dbReference>
<dbReference type="PROSITE" id="PS50110">
    <property type="entry name" value="RESPONSE_REGULATORY"/>
    <property type="match status" value="1"/>
</dbReference>
<dbReference type="AlphaFoldDB" id="A0AA46DYW6"/>
<keyword evidence="3 8" id="KW-0597">Phosphoprotein</keyword>
<dbReference type="SUPFAM" id="SSF52172">
    <property type="entry name" value="CheY-like"/>
    <property type="match status" value="1"/>
</dbReference>
<dbReference type="Pfam" id="PF12833">
    <property type="entry name" value="HTH_18"/>
    <property type="match status" value="1"/>
</dbReference>
<dbReference type="GO" id="GO:0003700">
    <property type="term" value="F:DNA-binding transcription factor activity"/>
    <property type="evidence" value="ECO:0007669"/>
    <property type="project" value="InterPro"/>
</dbReference>
<dbReference type="RefSeq" id="WP_134112892.1">
    <property type="nucleotide sequence ID" value="NZ_SOBG01000004.1"/>
</dbReference>
<protein>
    <submittedName>
        <fullName evidence="11">AraC family two component transcriptional regulator</fullName>
    </submittedName>
</protein>
<dbReference type="SUPFAM" id="SSF46689">
    <property type="entry name" value="Homeodomain-like"/>
    <property type="match status" value="2"/>
</dbReference>
<sequence>MKKILVVDDEKFIRLGIATILENNFIDLDIKLAKNGKEALEIIEKEEFEIIITDINMPTMNGMELLKEVNKLDKKIKTIILSGFNEFEYARQSIQYGVKNYLLKPIDEKELRDNIYEIFNEIEKENQNKKKDFIKDFLIFLERKKYNKIEKLLIKLKKNIKNLTCYYIETTYNINSLSDIVVNINENQYIILSEKEIDFSDIEYNFLCRSKKESIKDSFNEIEKLKKYKIFFEKENITYENIKNRKKIEIDNEKIDTIYNYLKYGKIKEIEKEINSLFNDKFINNGDIESFEKLHNLFYLRIFLKNQDKIEKDILNENFLKIKSKNMKEYINKILESFKKICSIKENSKNIEEVYIEKALEYIKQNYNKDINMAVVSNYVSLNYSYFSTIFKKHLEMNFLDYLNKIRIEKAKEYLKRVDYKIYEIAEEVGYKNPKHFSKIFKKIEKITPIEYRLRYKEEGEIGDDDEKD</sequence>
<dbReference type="PANTHER" id="PTHR42713:SF3">
    <property type="entry name" value="TRANSCRIPTIONAL REGULATORY PROTEIN HPTR"/>
    <property type="match status" value="1"/>
</dbReference>
<dbReference type="PROSITE" id="PS01124">
    <property type="entry name" value="HTH_ARAC_FAMILY_2"/>
    <property type="match status" value="1"/>
</dbReference>
<feature type="domain" description="HTH araC/xylS-type" evidence="9">
    <location>
        <begin position="357"/>
        <end position="455"/>
    </location>
</feature>
<dbReference type="InterPro" id="IPR051552">
    <property type="entry name" value="HptR"/>
</dbReference>
<dbReference type="GO" id="GO:0043565">
    <property type="term" value="F:sequence-specific DNA binding"/>
    <property type="evidence" value="ECO:0007669"/>
    <property type="project" value="InterPro"/>
</dbReference>
<keyword evidence="6" id="KW-0238">DNA-binding</keyword>
<dbReference type="PROSITE" id="PS00041">
    <property type="entry name" value="HTH_ARAC_FAMILY_1"/>
    <property type="match status" value="1"/>
</dbReference>
<dbReference type="GO" id="GO:0005737">
    <property type="term" value="C:cytoplasm"/>
    <property type="evidence" value="ECO:0007669"/>
    <property type="project" value="UniProtKB-SubCell"/>
</dbReference>
<dbReference type="InterPro" id="IPR018062">
    <property type="entry name" value="HTH_AraC-typ_CS"/>
</dbReference>
<keyword evidence="5" id="KW-0805">Transcription regulation</keyword>
<keyword evidence="2" id="KW-0963">Cytoplasm</keyword>
<comment type="caution">
    <text evidence="11">The sequence shown here is derived from an EMBL/GenBank/DDBJ whole genome shotgun (WGS) entry which is preliminary data.</text>
</comment>
<accession>A0AA46DYW6</accession>
<dbReference type="InterPro" id="IPR009057">
    <property type="entry name" value="Homeodomain-like_sf"/>
</dbReference>
<feature type="domain" description="Response regulatory" evidence="10">
    <location>
        <begin position="3"/>
        <end position="119"/>
    </location>
</feature>
<evidence type="ECO:0000256" key="2">
    <source>
        <dbReference type="ARBA" id="ARBA00022490"/>
    </source>
</evidence>
<dbReference type="Pfam" id="PF00072">
    <property type="entry name" value="Response_reg"/>
    <property type="match status" value="1"/>
</dbReference>
<dbReference type="Proteomes" id="UP000294678">
    <property type="component" value="Unassembled WGS sequence"/>
</dbReference>
<evidence type="ECO:0000313" key="11">
    <source>
        <dbReference type="EMBL" id="TDT70455.1"/>
    </source>
</evidence>
<evidence type="ECO:0000256" key="8">
    <source>
        <dbReference type="PROSITE-ProRule" id="PRU00169"/>
    </source>
</evidence>
<evidence type="ECO:0000256" key="1">
    <source>
        <dbReference type="ARBA" id="ARBA00004496"/>
    </source>
</evidence>
<evidence type="ECO:0000256" key="6">
    <source>
        <dbReference type="ARBA" id="ARBA00023125"/>
    </source>
</evidence>
<keyword evidence="4" id="KW-0902">Two-component regulatory system</keyword>
<organism evidence="11 12">
    <name type="scientific">Hypnocyclicus thermotrophus</name>
    <dbReference type="NCBI Taxonomy" id="1627895"/>
    <lineage>
        <taxon>Bacteria</taxon>
        <taxon>Fusobacteriati</taxon>
        <taxon>Fusobacteriota</taxon>
        <taxon>Fusobacteriia</taxon>
        <taxon>Fusobacteriales</taxon>
        <taxon>Fusobacteriaceae</taxon>
        <taxon>Hypnocyclicus</taxon>
    </lineage>
</organism>
<evidence type="ECO:0000256" key="4">
    <source>
        <dbReference type="ARBA" id="ARBA00023012"/>
    </source>
</evidence>
<dbReference type="CDD" id="cd17536">
    <property type="entry name" value="REC_YesN-like"/>
    <property type="match status" value="1"/>
</dbReference>
<dbReference type="SMART" id="SM00448">
    <property type="entry name" value="REC"/>
    <property type="match status" value="1"/>
</dbReference>
<dbReference type="InterPro" id="IPR001789">
    <property type="entry name" value="Sig_transdc_resp-reg_receiver"/>
</dbReference>
<evidence type="ECO:0000259" key="9">
    <source>
        <dbReference type="PROSITE" id="PS01124"/>
    </source>
</evidence>
<comment type="subcellular location">
    <subcellularLocation>
        <location evidence="1">Cytoplasm</location>
    </subcellularLocation>
</comment>
<dbReference type="InterPro" id="IPR020449">
    <property type="entry name" value="Tscrpt_reg_AraC-type_HTH"/>
</dbReference>
<evidence type="ECO:0000256" key="7">
    <source>
        <dbReference type="ARBA" id="ARBA00023163"/>
    </source>
</evidence>